<organism evidence="4 5">
    <name type="scientific">Penaeus vannamei</name>
    <name type="common">Whiteleg shrimp</name>
    <name type="synonym">Litopenaeus vannamei</name>
    <dbReference type="NCBI Taxonomy" id="6689"/>
    <lineage>
        <taxon>Eukaryota</taxon>
        <taxon>Metazoa</taxon>
        <taxon>Ecdysozoa</taxon>
        <taxon>Arthropoda</taxon>
        <taxon>Crustacea</taxon>
        <taxon>Multicrustacea</taxon>
        <taxon>Malacostraca</taxon>
        <taxon>Eumalacostraca</taxon>
        <taxon>Eucarida</taxon>
        <taxon>Decapoda</taxon>
        <taxon>Dendrobranchiata</taxon>
        <taxon>Penaeoidea</taxon>
        <taxon>Penaeidae</taxon>
        <taxon>Penaeus</taxon>
    </lineage>
</organism>
<dbReference type="GO" id="GO:0000256">
    <property type="term" value="P:allantoin catabolic process"/>
    <property type="evidence" value="ECO:0007669"/>
    <property type="project" value="InterPro"/>
</dbReference>
<dbReference type="AlphaFoldDB" id="A0A3R7LZH5"/>
<keyword evidence="5" id="KW-1185">Reference proteome</keyword>
<dbReference type="NCBIfam" id="TIGR02961">
    <property type="entry name" value="allantoicase"/>
    <property type="match status" value="1"/>
</dbReference>
<dbReference type="Pfam" id="PF03561">
    <property type="entry name" value="Allantoicase"/>
    <property type="match status" value="2"/>
</dbReference>
<evidence type="ECO:0000313" key="5">
    <source>
        <dbReference type="Proteomes" id="UP000283509"/>
    </source>
</evidence>
<evidence type="ECO:0000313" key="4">
    <source>
        <dbReference type="EMBL" id="ROT68777.1"/>
    </source>
</evidence>
<dbReference type="InterPro" id="IPR005164">
    <property type="entry name" value="Allantoicase"/>
</dbReference>
<accession>A0A3R7LZH5</accession>
<dbReference type="EMBL" id="QCYY01002635">
    <property type="protein sequence ID" value="ROT68777.1"/>
    <property type="molecule type" value="Genomic_DNA"/>
</dbReference>
<dbReference type="PANTHER" id="PTHR12045">
    <property type="entry name" value="ALLANTOICASE"/>
    <property type="match status" value="1"/>
</dbReference>
<evidence type="ECO:0000259" key="3">
    <source>
        <dbReference type="Pfam" id="PF03561"/>
    </source>
</evidence>
<dbReference type="SUPFAM" id="SSF49785">
    <property type="entry name" value="Galactose-binding domain-like"/>
    <property type="match status" value="2"/>
</dbReference>
<comment type="similarity">
    <text evidence="1">Belongs to the allantoicase family.</text>
</comment>
<name>A0A3R7LZH5_PENVA</name>
<dbReference type="PIRSF" id="PIRSF016516">
    <property type="entry name" value="Allantoicase"/>
    <property type="match status" value="1"/>
</dbReference>
<dbReference type="STRING" id="6689.A0A3R7LZH5"/>
<evidence type="ECO:0000256" key="2">
    <source>
        <dbReference type="ARBA" id="ARBA00031078"/>
    </source>
</evidence>
<sequence length="387" mass="42569">MAHRQDASGTREKKPKFAELNNLISEKLGGRILFATDDWFAVAENLLKESDPEWREGEFTECGKWMDGWETRRKRIPGHDWCIIKLGVPGIIAGIDADTSFFTGNFVPRVSLQGAVLSPQAKIPPRKSEIGTQACEGVLEQVSQLNSQNWPFLVPLTEARPGYMKTHAHVHRGDGQGGWTHVRLNIYPDGGIARLRVFGSATPDWSKVPKGKLIDLAAVENGGVCLEYSDAHYGHPRNLISPGRGVTMADGWETARRLDRPASVADARGVLQVPGFEWAVLRLGHPGVVCQVEVDTHHFKGNFPDSCRIDGCLLQEGEDSTVSLGNDEGLWRSILPPQKLKAHARHFYSSEVENVGPISHVRVVMAPDGGISRVRLIGTLFSLAAKL</sequence>
<dbReference type="InterPro" id="IPR008979">
    <property type="entry name" value="Galactose-bd-like_sf"/>
</dbReference>
<dbReference type="Gene3D" id="2.60.120.260">
    <property type="entry name" value="Galactose-binding domain-like"/>
    <property type="match status" value="2"/>
</dbReference>
<protein>
    <recommendedName>
        <fullName evidence="2">Allantoate amidinohydrolase</fullName>
    </recommendedName>
</protein>
<feature type="domain" description="Allantoicase" evidence="3">
    <location>
        <begin position="222"/>
        <end position="379"/>
    </location>
</feature>
<comment type="caution">
    <text evidence="4">The sequence shown here is derived from an EMBL/GenBank/DDBJ whole genome shotgun (WGS) entry which is preliminary data.</text>
</comment>
<feature type="domain" description="Allantoicase" evidence="3">
    <location>
        <begin position="29"/>
        <end position="201"/>
    </location>
</feature>
<dbReference type="HAMAP" id="MF_00813">
    <property type="entry name" value="Allantoicase"/>
    <property type="match status" value="1"/>
</dbReference>
<dbReference type="Proteomes" id="UP000283509">
    <property type="component" value="Unassembled WGS sequence"/>
</dbReference>
<dbReference type="GO" id="GO:0004037">
    <property type="term" value="F:allantoicase activity"/>
    <property type="evidence" value="ECO:0007669"/>
    <property type="project" value="InterPro"/>
</dbReference>
<gene>
    <name evidence="4" type="ORF">C7M84_013069</name>
</gene>
<evidence type="ECO:0000256" key="1">
    <source>
        <dbReference type="ARBA" id="ARBA00009242"/>
    </source>
</evidence>
<dbReference type="InterPro" id="IPR015908">
    <property type="entry name" value="Allantoicase_dom"/>
</dbReference>
<dbReference type="OrthoDB" id="10266039at2759"/>
<reference evidence="4 5" key="2">
    <citation type="submission" date="2019-01" db="EMBL/GenBank/DDBJ databases">
        <title>The decoding of complex shrimp genome reveals the adaptation for benthos swimmer, frequently molting mechanism and breeding impact on genome.</title>
        <authorList>
            <person name="Sun Y."/>
            <person name="Gao Y."/>
            <person name="Yu Y."/>
        </authorList>
    </citation>
    <scope>NUCLEOTIDE SEQUENCE [LARGE SCALE GENOMIC DNA]</scope>
    <source>
        <tissue evidence="4">Muscle</tissue>
    </source>
</reference>
<dbReference type="FunFam" id="2.60.120.260:FF:000077">
    <property type="entry name" value="Probable allantoicase"/>
    <property type="match status" value="1"/>
</dbReference>
<reference evidence="4 5" key="1">
    <citation type="submission" date="2018-04" db="EMBL/GenBank/DDBJ databases">
        <authorList>
            <person name="Zhang X."/>
            <person name="Yuan J."/>
            <person name="Li F."/>
            <person name="Xiang J."/>
        </authorList>
    </citation>
    <scope>NUCLEOTIDE SEQUENCE [LARGE SCALE GENOMIC DNA]</scope>
    <source>
        <tissue evidence="4">Muscle</tissue>
    </source>
</reference>
<proteinExistence type="inferred from homology"/>
<dbReference type="PANTHER" id="PTHR12045:SF3">
    <property type="entry name" value="INACTIVE ALLANTOICASE-RELATED"/>
    <property type="match status" value="1"/>
</dbReference>